<dbReference type="PANTHER" id="PTHR33231">
    <property type="entry name" value="30S RIBOSOMAL PROTEIN"/>
    <property type="match status" value="1"/>
</dbReference>
<dbReference type="InterPro" id="IPR050574">
    <property type="entry name" value="HPF/YfiA_ribosome-assoc"/>
</dbReference>
<dbReference type="CDD" id="cd00552">
    <property type="entry name" value="RaiA"/>
    <property type="match status" value="1"/>
</dbReference>
<dbReference type="AlphaFoldDB" id="A0A2M7IE18"/>
<dbReference type="GO" id="GO:0043024">
    <property type="term" value="F:ribosomal small subunit binding"/>
    <property type="evidence" value="ECO:0007669"/>
    <property type="project" value="TreeGrafter"/>
</dbReference>
<dbReference type="PANTHER" id="PTHR33231:SF1">
    <property type="entry name" value="30S RIBOSOMAL PROTEIN"/>
    <property type="match status" value="1"/>
</dbReference>
<comment type="caution">
    <text evidence="2">The sequence shown here is derived from an EMBL/GenBank/DDBJ whole genome shotgun (WGS) entry which is preliminary data.</text>
</comment>
<reference evidence="3" key="1">
    <citation type="submission" date="2017-09" db="EMBL/GenBank/DDBJ databases">
        <title>Depth-based differentiation of microbial function through sediment-hosted aquifers and enrichment of novel symbionts in the deep terrestrial subsurface.</title>
        <authorList>
            <person name="Probst A.J."/>
            <person name="Ladd B."/>
            <person name="Jarett J.K."/>
            <person name="Geller-Mcgrath D.E."/>
            <person name="Sieber C.M.K."/>
            <person name="Emerson J.B."/>
            <person name="Anantharaman K."/>
            <person name="Thomas B.C."/>
            <person name="Malmstrom R."/>
            <person name="Stieglmeier M."/>
            <person name="Klingl A."/>
            <person name="Woyke T."/>
            <person name="Ryan C.M."/>
            <person name="Banfield J.F."/>
        </authorList>
    </citation>
    <scope>NUCLEOTIDE SEQUENCE [LARGE SCALE GENOMIC DNA]</scope>
</reference>
<evidence type="ECO:0000313" key="3">
    <source>
        <dbReference type="Proteomes" id="UP000231673"/>
    </source>
</evidence>
<protein>
    <submittedName>
        <fullName evidence="2">Ribosomal subunit interface protein</fullName>
    </submittedName>
</protein>
<dbReference type="InterPro" id="IPR003489">
    <property type="entry name" value="RHF/RaiA"/>
</dbReference>
<dbReference type="GO" id="GO:0022627">
    <property type="term" value="C:cytosolic small ribosomal subunit"/>
    <property type="evidence" value="ECO:0007669"/>
    <property type="project" value="TreeGrafter"/>
</dbReference>
<name>A0A2M7IE18_9BACT</name>
<evidence type="ECO:0000256" key="1">
    <source>
        <dbReference type="ARBA" id="ARBA00022845"/>
    </source>
</evidence>
<dbReference type="Pfam" id="PF02482">
    <property type="entry name" value="Ribosomal_S30AE"/>
    <property type="match status" value="1"/>
</dbReference>
<evidence type="ECO:0000313" key="2">
    <source>
        <dbReference type="EMBL" id="PIW74753.1"/>
    </source>
</evidence>
<proteinExistence type="predicted"/>
<dbReference type="EMBL" id="PFGW01000022">
    <property type="protein sequence ID" value="PIW74753.1"/>
    <property type="molecule type" value="Genomic_DNA"/>
</dbReference>
<dbReference type="GO" id="GO:0045900">
    <property type="term" value="P:negative regulation of translational elongation"/>
    <property type="evidence" value="ECO:0007669"/>
    <property type="project" value="TreeGrafter"/>
</dbReference>
<dbReference type="Gene3D" id="3.30.160.100">
    <property type="entry name" value="Ribosome hibernation promotion factor-like"/>
    <property type="match status" value="1"/>
</dbReference>
<dbReference type="SUPFAM" id="SSF69754">
    <property type="entry name" value="Ribosome binding protein Y (YfiA homologue)"/>
    <property type="match status" value="1"/>
</dbReference>
<dbReference type="NCBIfam" id="TIGR00741">
    <property type="entry name" value="yfiA"/>
    <property type="match status" value="1"/>
</dbReference>
<keyword evidence="1" id="KW-0810">Translation regulation</keyword>
<organism evidence="2 3">
    <name type="scientific">Candidatus Portnoybacteria bacterium CG_4_8_14_3_um_filter_44_15</name>
    <dbReference type="NCBI Taxonomy" id="1974803"/>
    <lineage>
        <taxon>Bacteria</taxon>
        <taxon>Candidatus Portnoyibacteriota</taxon>
    </lineage>
</organism>
<gene>
    <name evidence="2" type="primary">raiA</name>
    <name evidence="2" type="ORF">CO003_01060</name>
</gene>
<dbReference type="Proteomes" id="UP000231673">
    <property type="component" value="Unassembled WGS sequence"/>
</dbReference>
<sequence length="137" mass="15775">MKIIIKTTNIKLSPSITQYVEEKIGGLEKFLKNFNPELIEAKVEIGKTTRGQRQGDIFRVEVNLSLNGKLLRAAQVEESLYAAIDSVKDELAREIKHYKEKEATKFVRGARSWKKFWQVNPLARFRASGVSKILRRK</sequence>
<accession>A0A2M7IE18</accession>
<dbReference type="InterPro" id="IPR036567">
    <property type="entry name" value="RHF-like"/>
</dbReference>